<proteinExistence type="predicted"/>
<name>A0A4C1WKG4_EUMVA</name>
<keyword evidence="3" id="KW-1185">Reference proteome</keyword>
<evidence type="ECO:0000313" key="3">
    <source>
        <dbReference type="Proteomes" id="UP000299102"/>
    </source>
</evidence>
<comment type="caution">
    <text evidence="2">The sequence shown here is derived from an EMBL/GenBank/DDBJ whole genome shotgun (WGS) entry which is preliminary data.</text>
</comment>
<dbReference type="AlphaFoldDB" id="A0A4C1WKG4"/>
<organism evidence="2 3">
    <name type="scientific">Eumeta variegata</name>
    <name type="common">Bagworm moth</name>
    <name type="synonym">Eumeta japonica</name>
    <dbReference type="NCBI Taxonomy" id="151549"/>
    <lineage>
        <taxon>Eukaryota</taxon>
        <taxon>Metazoa</taxon>
        <taxon>Ecdysozoa</taxon>
        <taxon>Arthropoda</taxon>
        <taxon>Hexapoda</taxon>
        <taxon>Insecta</taxon>
        <taxon>Pterygota</taxon>
        <taxon>Neoptera</taxon>
        <taxon>Endopterygota</taxon>
        <taxon>Lepidoptera</taxon>
        <taxon>Glossata</taxon>
        <taxon>Ditrysia</taxon>
        <taxon>Tineoidea</taxon>
        <taxon>Psychidae</taxon>
        <taxon>Oiketicinae</taxon>
        <taxon>Eumeta</taxon>
    </lineage>
</organism>
<dbReference type="Proteomes" id="UP000299102">
    <property type="component" value="Unassembled WGS sequence"/>
</dbReference>
<sequence>MARRAGGAPGAALRRNRPSGLRSHQGFVAANSAPIRAAALWPNCTQVPLRASVQYRTRAGRRKQQKSHGLRCAGGAADAFAAHCPGNKSSAGHGGNHPIEPSLSNHRRTKDDERKQRADVDAPRTEGLSRE</sequence>
<reference evidence="2 3" key="1">
    <citation type="journal article" date="2019" name="Commun. Biol.">
        <title>The bagworm genome reveals a unique fibroin gene that provides high tensile strength.</title>
        <authorList>
            <person name="Kono N."/>
            <person name="Nakamura H."/>
            <person name="Ohtoshi R."/>
            <person name="Tomita M."/>
            <person name="Numata K."/>
            <person name="Arakawa K."/>
        </authorList>
    </citation>
    <scope>NUCLEOTIDE SEQUENCE [LARGE SCALE GENOMIC DNA]</scope>
</reference>
<evidence type="ECO:0000256" key="1">
    <source>
        <dbReference type="SAM" id="MobiDB-lite"/>
    </source>
</evidence>
<feature type="compositionally biased region" description="Basic and acidic residues" evidence="1">
    <location>
        <begin position="109"/>
        <end position="131"/>
    </location>
</feature>
<gene>
    <name evidence="2" type="ORF">EVAR_80023_1</name>
</gene>
<feature type="region of interest" description="Disordered" evidence="1">
    <location>
        <begin position="82"/>
        <end position="131"/>
    </location>
</feature>
<accession>A0A4C1WKG4</accession>
<protein>
    <submittedName>
        <fullName evidence="2">Uncharacterized protein</fullName>
    </submittedName>
</protein>
<dbReference type="EMBL" id="BGZK01000592">
    <property type="protein sequence ID" value="GBP51928.1"/>
    <property type="molecule type" value="Genomic_DNA"/>
</dbReference>
<feature type="compositionally biased region" description="Low complexity" evidence="1">
    <location>
        <begin position="1"/>
        <end position="13"/>
    </location>
</feature>
<evidence type="ECO:0000313" key="2">
    <source>
        <dbReference type="EMBL" id="GBP51928.1"/>
    </source>
</evidence>
<feature type="region of interest" description="Disordered" evidence="1">
    <location>
        <begin position="1"/>
        <end position="25"/>
    </location>
</feature>